<evidence type="ECO:0000313" key="1">
    <source>
        <dbReference type="EMBL" id="KAH9496947.1"/>
    </source>
</evidence>
<proteinExistence type="predicted"/>
<gene>
    <name evidence="1" type="ORF">DERF_012968</name>
</gene>
<dbReference type="AlphaFoldDB" id="A0A922HL02"/>
<protein>
    <submittedName>
        <fullName evidence="1">Uncharacterized protein</fullName>
    </submittedName>
</protein>
<keyword evidence="2" id="KW-1185">Reference proteome</keyword>
<comment type="caution">
    <text evidence="1">The sequence shown here is derived from an EMBL/GenBank/DDBJ whole genome shotgun (WGS) entry which is preliminary data.</text>
</comment>
<sequence length="61" mass="7229">MRGLHRLFSPFFSGNLIAKFEKYDFLTQDSLIEIPRDWHEEKTHEIMILALIDFLKCSSLS</sequence>
<organism evidence="1 2">
    <name type="scientific">Dermatophagoides farinae</name>
    <name type="common">American house dust mite</name>
    <dbReference type="NCBI Taxonomy" id="6954"/>
    <lineage>
        <taxon>Eukaryota</taxon>
        <taxon>Metazoa</taxon>
        <taxon>Ecdysozoa</taxon>
        <taxon>Arthropoda</taxon>
        <taxon>Chelicerata</taxon>
        <taxon>Arachnida</taxon>
        <taxon>Acari</taxon>
        <taxon>Acariformes</taxon>
        <taxon>Sarcoptiformes</taxon>
        <taxon>Astigmata</taxon>
        <taxon>Psoroptidia</taxon>
        <taxon>Analgoidea</taxon>
        <taxon>Pyroglyphidae</taxon>
        <taxon>Dermatophagoidinae</taxon>
        <taxon>Dermatophagoides</taxon>
    </lineage>
</organism>
<evidence type="ECO:0000313" key="2">
    <source>
        <dbReference type="Proteomes" id="UP000790347"/>
    </source>
</evidence>
<name>A0A922HL02_DERFA</name>
<dbReference type="EMBL" id="ASGP02000007">
    <property type="protein sequence ID" value="KAH9496947.1"/>
    <property type="molecule type" value="Genomic_DNA"/>
</dbReference>
<dbReference type="Proteomes" id="UP000790347">
    <property type="component" value="Unassembled WGS sequence"/>
</dbReference>
<accession>A0A922HL02</accession>
<reference evidence="1" key="2">
    <citation type="journal article" date="2022" name="Res Sq">
        <title>Comparative Genomics Reveals Insights into the Divergent Evolution of Astigmatic Mites and Household Pest Adaptations.</title>
        <authorList>
            <person name="Xiong Q."/>
            <person name="Wan A.T.-Y."/>
            <person name="Liu X.-Y."/>
            <person name="Fung C.S.-H."/>
            <person name="Xiao X."/>
            <person name="Malainual N."/>
            <person name="Hou J."/>
            <person name="Wang L."/>
            <person name="Wang M."/>
            <person name="Yang K."/>
            <person name="Cui Y."/>
            <person name="Leung E."/>
            <person name="Nong W."/>
            <person name="Shin S.-K."/>
            <person name="Au S."/>
            <person name="Jeong K.Y."/>
            <person name="Chew F.T."/>
            <person name="Hui J."/>
            <person name="Leung T.F."/>
            <person name="Tungtrongchitr A."/>
            <person name="Zhong N."/>
            <person name="Liu Z."/>
            <person name="Tsui S."/>
        </authorList>
    </citation>
    <scope>NUCLEOTIDE SEQUENCE</scope>
    <source>
        <strain evidence="1">Derf</strain>
        <tissue evidence="1">Whole organism</tissue>
    </source>
</reference>
<reference evidence="1" key="1">
    <citation type="submission" date="2013-05" db="EMBL/GenBank/DDBJ databases">
        <authorList>
            <person name="Yim A.K.Y."/>
            <person name="Chan T.F."/>
            <person name="Ji K.M."/>
            <person name="Liu X.Y."/>
            <person name="Zhou J.W."/>
            <person name="Li R.Q."/>
            <person name="Yang K.Y."/>
            <person name="Li J."/>
            <person name="Li M."/>
            <person name="Law P.T.W."/>
            <person name="Wu Y.L."/>
            <person name="Cai Z.L."/>
            <person name="Qin H."/>
            <person name="Bao Y."/>
            <person name="Leung R.K.K."/>
            <person name="Ng P.K.S."/>
            <person name="Zou J."/>
            <person name="Zhong X.J."/>
            <person name="Ran P.X."/>
            <person name="Zhong N.S."/>
            <person name="Liu Z.G."/>
            <person name="Tsui S.K.W."/>
        </authorList>
    </citation>
    <scope>NUCLEOTIDE SEQUENCE</scope>
    <source>
        <strain evidence="1">Derf</strain>
        <tissue evidence="1">Whole organism</tissue>
    </source>
</reference>